<dbReference type="InterPro" id="IPR004089">
    <property type="entry name" value="MCPsignal_dom"/>
</dbReference>
<keyword evidence="11" id="KW-1185">Reference proteome</keyword>
<feature type="domain" description="Methyl-accepting transducer" evidence="8">
    <location>
        <begin position="261"/>
        <end position="497"/>
    </location>
</feature>
<keyword evidence="5" id="KW-0175">Coiled coil</keyword>
<evidence type="ECO:0008006" key="12">
    <source>
        <dbReference type="Google" id="ProtNLM"/>
    </source>
</evidence>
<evidence type="ECO:0000313" key="11">
    <source>
        <dbReference type="Proteomes" id="UP000838748"/>
    </source>
</evidence>
<evidence type="ECO:0000256" key="1">
    <source>
        <dbReference type="ARBA" id="ARBA00004370"/>
    </source>
</evidence>
<dbReference type="Pfam" id="PF00015">
    <property type="entry name" value="MCPsignal"/>
    <property type="match status" value="1"/>
</dbReference>
<dbReference type="SUPFAM" id="SSF58104">
    <property type="entry name" value="Methyl-accepting chemotaxis protein (MCP) signaling domain"/>
    <property type="match status" value="1"/>
</dbReference>
<dbReference type="PROSITE" id="PS50111">
    <property type="entry name" value="CHEMOTAXIS_TRANSDUC_2"/>
    <property type="match status" value="1"/>
</dbReference>
<protein>
    <recommendedName>
        <fullName evidence="12">Methyl-accepting chemotaxis protein</fullName>
    </recommendedName>
</protein>
<evidence type="ECO:0000259" key="9">
    <source>
        <dbReference type="PROSITE" id="PS50885"/>
    </source>
</evidence>
<dbReference type="InterPro" id="IPR003660">
    <property type="entry name" value="HAMP_dom"/>
</dbReference>
<evidence type="ECO:0000259" key="8">
    <source>
        <dbReference type="PROSITE" id="PS50111"/>
    </source>
</evidence>
<feature type="compositionally biased region" description="Polar residues" evidence="6">
    <location>
        <begin position="447"/>
        <end position="458"/>
    </location>
</feature>
<organism evidence="10 11">
    <name type="scientific">Vibrio marisflavi CECT 7928</name>
    <dbReference type="NCBI Taxonomy" id="634439"/>
    <lineage>
        <taxon>Bacteria</taxon>
        <taxon>Pseudomonadati</taxon>
        <taxon>Pseudomonadota</taxon>
        <taxon>Gammaproteobacteria</taxon>
        <taxon>Vibrionales</taxon>
        <taxon>Vibrionaceae</taxon>
        <taxon>Vibrio</taxon>
    </lineage>
</organism>
<dbReference type="Proteomes" id="UP000838748">
    <property type="component" value="Unassembled WGS sequence"/>
</dbReference>
<evidence type="ECO:0000256" key="4">
    <source>
        <dbReference type="PROSITE-ProRule" id="PRU00284"/>
    </source>
</evidence>
<keyword evidence="2 4" id="KW-0807">Transducer</keyword>
<feature type="transmembrane region" description="Helical" evidence="7">
    <location>
        <begin position="7"/>
        <end position="29"/>
    </location>
</feature>
<name>A0ABM9A2W2_9VIBR</name>
<keyword evidence="7" id="KW-0812">Transmembrane</keyword>
<dbReference type="EMBL" id="CAKLDM010000002">
    <property type="protein sequence ID" value="CAH0538842.1"/>
    <property type="molecule type" value="Genomic_DNA"/>
</dbReference>
<dbReference type="Gene3D" id="6.10.340.10">
    <property type="match status" value="1"/>
</dbReference>
<evidence type="ECO:0000256" key="3">
    <source>
        <dbReference type="ARBA" id="ARBA00029447"/>
    </source>
</evidence>
<dbReference type="Gene3D" id="1.10.287.950">
    <property type="entry name" value="Methyl-accepting chemotaxis protein"/>
    <property type="match status" value="1"/>
</dbReference>
<dbReference type="PANTHER" id="PTHR32089:SF112">
    <property type="entry name" value="LYSOZYME-LIKE PROTEIN-RELATED"/>
    <property type="match status" value="1"/>
</dbReference>
<feature type="coiled-coil region" evidence="5">
    <location>
        <begin position="139"/>
        <end position="166"/>
    </location>
</feature>
<evidence type="ECO:0000256" key="7">
    <source>
        <dbReference type="SAM" id="Phobius"/>
    </source>
</evidence>
<gene>
    <name evidence="10" type="ORF">VMF7928_01701</name>
</gene>
<feature type="transmembrane region" description="Helical" evidence="7">
    <location>
        <begin position="181"/>
        <end position="201"/>
    </location>
</feature>
<accession>A0ABM9A2W2</accession>
<comment type="similarity">
    <text evidence="3">Belongs to the methyl-accepting chemotaxis (MCP) protein family.</text>
</comment>
<dbReference type="SMART" id="SM00304">
    <property type="entry name" value="HAMP"/>
    <property type="match status" value="1"/>
</dbReference>
<dbReference type="RefSeq" id="WP_237361040.1">
    <property type="nucleotide sequence ID" value="NZ_CAKLDM010000002.1"/>
</dbReference>
<proteinExistence type="inferred from homology"/>
<dbReference type="PANTHER" id="PTHR32089">
    <property type="entry name" value="METHYL-ACCEPTING CHEMOTAXIS PROTEIN MCPB"/>
    <property type="match status" value="1"/>
</dbReference>
<keyword evidence="7" id="KW-1133">Transmembrane helix</keyword>
<evidence type="ECO:0000256" key="5">
    <source>
        <dbReference type="SAM" id="Coils"/>
    </source>
</evidence>
<reference evidence="10" key="1">
    <citation type="submission" date="2021-11" db="EMBL/GenBank/DDBJ databases">
        <authorList>
            <person name="Rodrigo-Torres L."/>
            <person name="Arahal R. D."/>
            <person name="Lucena T."/>
        </authorList>
    </citation>
    <scope>NUCLEOTIDE SEQUENCE</scope>
    <source>
        <strain evidence="10">CECT 7928</strain>
    </source>
</reference>
<feature type="domain" description="HAMP" evidence="9">
    <location>
        <begin position="202"/>
        <end position="256"/>
    </location>
</feature>
<comment type="caution">
    <text evidence="10">The sequence shown here is derived from an EMBL/GenBank/DDBJ whole genome shotgun (WGS) entry which is preliminary data.</text>
</comment>
<feature type="region of interest" description="Disordered" evidence="6">
    <location>
        <begin position="437"/>
        <end position="458"/>
    </location>
</feature>
<dbReference type="CDD" id="cd06225">
    <property type="entry name" value="HAMP"/>
    <property type="match status" value="1"/>
</dbReference>
<comment type="subcellular location">
    <subcellularLocation>
        <location evidence="1">Membrane</location>
    </subcellularLocation>
</comment>
<dbReference type="SMART" id="SM00283">
    <property type="entry name" value="MA"/>
    <property type="match status" value="1"/>
</dbReference>
<keyword evidence="7" id="KW-0472">Membrane</keyword>
<dbReference type="Pfam" id="PF00672">
    <property type="entry name" value="HAMP"/>
    <property type="match status" value="1"/>
</dbReference>
<dbReference type="PROSITE" id="PS50885">
    <property type="entry name" value="HAMP"/>
    <property type="match status" value="1"/>
</dbReference>
<evidence type="ECO:0000256" key="2">
    <source>
        <dbReference type="ARBA" id="ARBA00023224"/>
    </source>
</evidence>
<evidence type="ECO:0000256" key="6">
    <source>
        <dbReference type="SAM" id="MobiDB-lite"/>
    </source>
</evidence>
<evidence type="ECO:0000313" key="10">
    <source>
        <dbReference type="EMBL" id="CAH0538842.1"/>
    </source>
</evidence>
<sequence>MKFSHKVAIPTLTAVFGFMIFMIIINLILSHNEERVKEVKNIYFPVLESATVANGTIKQIEQSFESAVTLGEEDAIKSAEASYKILLEELAKIERILPSQKNTIASVSSVAEQYMTQGRSLAQGIIDESIDMNQVRPLGEKLNGLKVKLEKDLQQLKNNSNSSFNQVIEDSLEASQSAKSYGLWISIIIIVSVLVVSIYTIRSSVRSIVRVSTSLREIAEGEGDLTERIEYKGSQEIEELVHWFNVFIDKLQTSIKSVHDSTAGLVEIIDFLTNTSSSTQQSISTQEQSVHSSSEAIDGMSQVVHQIASFAEQASTIANETNESAMTGKQMVKSTLDVVSQLADEVQNTSETIKSLDSHSSSVSTILETIESIAEQTNLLALNAAIEAARAGEHGRGFAVVADEVRTLASRTQSSTQEIQEVLTQLQSYSRSAVEAIGRGTSKAEESVSQSEKADSSLNEITEKAQQISEINGQIATSTTEQTEASNRIQANIDEIEKVSVEVRNNTNEMDQITNQVKLVSDQLQVVVNQFKV</sequence>